<organism evidence="2 3">
    <name type="scientific">Staphylotrichum longicolle</name>
    <dbReference type="NCBI Taxonomy" id="669026"/>
    <lineage>
        <taxon>Eukaryota</taxon>
        <taxon>Fungi</taxon>
        <taxon>Dikarya</taxon>
        <taxon>Ascomycota</taxon>
        <taxon>Pezizomycotina</taxon>
        <taxon>Sordariomycetes</taxon>
        <taxon>Sordariomycetidae</taxon>
        <taxon>Sordariales</taxon>
        <taxon>Chaetomiaceae</taxon>
        <taxon>Staphylotrichum</taxon>
    </lineage>
</organism>
<dbReference type="Proteomes" id="UP001197093">
    <property type="component" value="Unassembled WGS sequence"/>
</dbReference>
<evidence type="ECO:0008006" key="4">
    <source>
        <dbReference type="Google" id="ProtNLM"/>
    </source>
</evidence>
<keyword evidence="3" id="KW-1185">Reference proteome</keyword>
<dbReference type="EMBL" id="JAHCVI010000001">
    <property type="protein sequence ID" value="KAG7290723.1"/>
    <property type="molecule type" value="Genomic_DNA"/>
</dbReference>
<proteinExistence type="predicted"/>
<protein>
    <recommendedName>
        <fullName evidence="4">Peroxin 11C</fullName>
    </recommendedName>
</protein>
<reference evidence="2" key="1">
    <citation type="submission" date="2023-02" db="EMBL/GenBank/DDBJ databases">
        <authorList>
            <person name="Palmer J.M."/>
        </authorList>
    </citation>
    <scope>NUCLEOTIDE SEQUENCE</scope>
    <source>
        <strain evidence="2">FW57</strain>
    </source>
</reference>
<evidence type="ECO:0000313" key="3">
    <source>
        <dbReference type="Proteomes" id="UP001197093"/>
    </source>
</evidence>
<sequence>MADSAATIPSPEPEAPVAAPIADLPSGEPIPSSAPPSKTPKRQPLPLGALLAAMPSNIDSFLTRLDKCLSTPSGIDTVMLFLCYTSKLGSSVLSSLSQSALRRSAREWIALIASLPRGTTVVFSSPAAAAAATGGKTTLPTAAALALVLSKRLSSLSSLLSEARMILRLWALLGMYFWARGLLRRTFSSAATTDEKSTAAAAPRPSKVETFIEYLRLTLCITFQSLENGAYLSSRGIMSWTPRADRPGVQVERPLLGRLRFKTQQDKSEWTKKTVRQLAWAPLTLHWGSDKAW</sequence>
<evidence type="ECO:0000256" key="1">
    <source>
        <dbReference type="SAM" id="MobiDB-lite"/>
    </source>
</evidence>
<feature type="region of interest" description="Disordered" evidence="1">
    <location>
        <begin position="1"/>
        <end position="44"/>
    </location>
</feature>
<evidence type="ECO:0000313" key="2">
    <source>
        <dbReference type="EMBL" id="KAG7290723.1"/>
    </source>
</evidence>
<gene>
    <name evidence="2" type="ORF">NEMBOFW57_000726</name>
</gene>
<name>A0AAD4F4Q1_9PEZI</name>
<dbReference type="AlphaFoldDB" id="A0AAD4F4Q1"/>
<comment type="caution">
    <text evidence="2">The sequence shown here is derived from an EMBL/GenBank/DDBJ whole genome shotgun (WGS) entry which is preliminary data.</text>
</comment>
<accession>A0AAD4F4Q1</accession>